<evidence type="ECO:0000256" key="1">
    <source>
        <dbReference type="ARBA" id="ARBA00004141"/>
    </source>
</evidence>
<evidence type="ECO:0000256" key="3">
    <source>
        <dbReference type="ARBA" id="ARBA00022687"/>
    </source>
</evidence>
<organism evidence="13 14">
    <name type="scientific">Panagrellus redivivus</name>
    <name type="common">Microworm</name>
    <dbReference type="NCBI Taxonomy" id="6233"/>
    <lineage>
        <taxon>Eukaryota</taxon>
        <taxon>Metazoa</taxon>
        <taxon>Ecdysozoa</taxon>
        <taxon>Nematoda</taxon>
        <taxon>Chromadorea</taxon>
        <taxon>Rhabditida</taxon>
        <taxon>Tylenchina</taxon>
        <taxon>Panagrolaimomorpha</taxon>
        <taxon>Panagrolaimoidea</taxon>
        <taxon>Panagrolaimidae</taxon>
        <taxon>Panagrellus</taxon>
    </lineage>
</organism>
<dbReference type="Proteomes" id="UP000492821">
    <property type="component" value="Unassembled WGS sequence"/>
</dbReference>
<evidence type="ECO:0000256" key="9">
    <source>
        <dbReference type="ARBA" id="ARBA00038867"/>
    </source>
</evidence>
<dbReference type="GO" id="GO:0016020">
    <property type="term" value="C:membrane"/>
    <property type="evidence" value="ECO:0007669"/>
    <property type="project" value="UniProtKB-SubCell"/>
</dbReference>
<keyword evidence="7" id="KW-0012">Acyltransferase</keyword>
<evidence type="ECO:0000256" key="7">
    <source>
        <dbReference type="ARBA" id="ARBA00023315"/>
    </source>
</evidence>
<evidence type="ECO:0000256" key="8">
    <source>
        <dbReference type="ARBA" id="ARBA00038269"/>
    </source>
</evidence>
<feature type="transmembrane region" description="Helical" evidence="12">
    <location>
        <begin position="93"/>
        <end position="112"/>
    </location>
</feature>
<evidence type="ECO:0000256" key="11">
    <source>
        <dbReference type="ARBA" id="ARBA00047978"/>
    </source>
</evidence>
<feature type="transmembrane region" description="Helical" evidence="12">
    <location>
        <begin position="209"/>
        <end position="230"/>
    </location>
</feature>
<evidence type="ECO:0000256" key="10">
    <source>
        <dbReference type="ARBA" id="ARBA00040371"/>
    </source>
</evidence>
<dbReference type="GO" id="GO:0061355">
    <property type="term" value="P:Wnt protein secretion"/>
    <property type="evidence" value="ECO:0007669"/>
    <property type="project" value="TreeGrafter"/>
</dbReference>
<evidence type="ECO:0000256" key="12">
    <source>
        <dbReference type="SAM" id="Phobius"/>
    </source>
</evidence>
<keyword evidence="13" id="KW-1185">Reference proteome</keyword>
<dbReference type="InterPro" id="IPR049941">
    <property type="entry name" value="LPLAT_7/PORCN-like"/>
</dbReference>
<dbReference type="WBParaSite" id="Pan_g9341.t1">
    <property type="protein sequence ID" value="Pan_g9341.t1"/>
    <property type="gene ID" value="Pan_g9341"/>
</dbReference>
<evidence type="ECO:0000256" key="6">
    <source>
        <dbReference type="ARBA" id="ARBA00023136"/>
    </source>
</evidence>
<dbReference type="AlphaFoldDB" id="A0A7E4WBT2"/>
<evidence type="ECO:0000256" key="2">
    <source>
        <dbReference type="ARBA" id="ARBA00022679"/>
    </source>
</evidence>
<dbReference type="GO" id="GO:1990698">
    <property type="term" value="F:palmitoleoyltransferase activity"/>
    <property type="evidence" value="ECO:0007669"/>
    <property type="project" value="UniProtKB-EC"/>
</dbReference>
<proteinExistence type="inferred from homology"/>
<dbReference type="Pfam" id="PF03062">
    <property type="entry name" value="MBOAT"/>
    <property type="match status" value="1"/>
</dbReference>
<dbReference type="GO" id="GO:0030258">
    <property type="term" value="P:lipid modification"/>
    <property type="evidence" value="ECO:0007669"/>
    <property type="project" value="TreeGrafter"/>
</dbReference>
<name>A0A7E4WBT2_PANRE</name>
<dbReference type="PANTHER" id="PTHR13906:SF12">
    <property type="entry name" value="PROTEIN-SERINE O-PALMITOLEOYLTRANSFERASE PORCUPINE"/>
    <property type="match status" value="1"/>
</dbReference>
<keyword evidence="6 12" id="KW-0472">Membrane</keyword>
<feature type="transmembrane region" description="Helical" evidence="12">
    <location>
        <begin position="119"/>
        <end position="137"/>
    </location>
</feature>
<protein>
    <recommendedName>
        <fullName evidence="10">Protein-serine O-palmitoleoyltransferase porcupine</fullName>
        <ecNumber evidence="9">2.3.1.250</ecNumber>
    </recommendedName>
</protein>
<comment type="catalytic activity">
    <reaction evidence="11">
        <text>[Wnt protein]-L-serine + (9Z)-hexadecenoyl-CoA = [Wnt protein]-O-(9Z)-hexadecenoyl-L-serine + CoA</text>
        <dbReference type="Rhea" id="RHEA:45336"/>
        <dbReference type="Rhea" id="RHEA-COMP:11170"/>
        <dbReference type="Rhea" id="RHEA-COMP:11171"/>
        <dbReference type="ChEBI" id="CHEBI:29999"/>
        <dbReference type="ChEBI" id="CHEBI:57287"/>
        <dbReference type="ChEBI" id="CHEBI:61540"/>
        <dbReference type="ChEBI" id="CHEBI:85189"/>
        <dbReference type="EC" id="2.3.1.250"/>
    </reaction>
</comment>
<dbReference type="GO" id="GO:0005783">
    <property type="term" value="C:endoplasmic reticulum"/>
    <property type="evidence" value="ECO:0007669"/>
    <property type="project" value="TreeGrafter"/>
</dbReference>
<dbReference type="PANTHER" id="PTHR13906">
    <property type="entry name" value="PORCUPINE"/>
    <property type="match status" value="1"/>
</dbReference>
<feature type="transmembrane region" description="Helical" evidence="12">
    <location>
        <begin position="340"/>
        <end position="357"/>
    </location>
</feature>
<reference evidence="13" key="1">
    <citation type="journal article" date="2013" name="Genetics">
        <title>The draft genome and transcriptome of Panagrellus redivivus are shaped by the harsh demands of a free-living lifestyle.</title>
        <authorList>
            <person name="Srinivasan J."/>
            <person name="Dillman A.R."/>
            <person name="Macchietto M.G."/>
            <person name="Heikkinen L."/>
            <person name="Lakso M."/>
            <person name="Fracchia K.M."/>
            <person name="Antoshechkin I."/>
            <person name="Mortazavi A."/>
            <person name="Wong G."/>
            <person name="Sternberg P.W."/>
        </authorList>
    </citation>
    <scope>NUCLEOTIDE SEQUENCE [LARGE SCALE GENOMIC DNA]</scope>
    <source>
        <strain evidence="13">MT8872</strain>
    </source>
</reference>
<dbReference type="InterPro" id="IPR004299">
    <property type="entry name" value="MBOAT_fam"/>
</dbReference>
<evidence type="ECO:0000313" key="14">
    <source>
        <dbReference type="WBParaSite" id="Pan_g9341.t1"/>
    </source>
</evidence>
<reference evidence="14" key="2">
    <citation type="submission" date="2020-10" db="UniProtKB">
        <authorList>
            <consortium name="WormBaseParasite"/>
        </authorList>
    </citation>
    <scope>IDENTIFICATION</scope>
</reference>
<comment type="subcellular location">
    <subcellularLocation>
        <location evidence="1">Membrane</location>
        <topology evidence="1">Multi-pass membrane protein</topology>
    </subcellularLocation>
</comment>
<keyword evidence="3" id="KW-0879">Wnt signaling pathway</keyword>
<keyword evidence="5 12" id="KW-1133">Transmembrane helix</keyword>
<feature type="transmembrane region" description="Helical" evidence="12">
    <location>
        <begin position="277"/>
        <end position="295"/>
    </location>
</feature>
<evidence type="ECO:0000256" key="5">
    <source>
        <dbReference type="ARBA" id="ARBA00022989"/>
    </source>
</evidence>
<dbReference type="GO" id="GO:0016055">
    <property type="term" value="P:Wnt signaling pathway"/>
    <property type="evidence" value="ECO:0007669"/>
    <property type="project" value="UniProtKB-KW"/>
</dbReference>
<evidence type="ECO:0000313" key="13">
    <source>
        <dbReference type="Proteomes" id="UP000492821"/>
    </source>
</evidence>
<comment type="similarity">
    <text evidence="8">Belongs to the membrane-bound acyltransferase family. Porcupine subfamily.</text>
</comment>
<sequence length="430" mass="48201">MADSLASTSIFSDEEYENLYNHYYPESNYISTVKQCTTGVTASVSPVLTSILVHTLIQRIVLTFENVIPRKLIDLFIGLQGTYLLYENNVNPIAIGICLAFFIVGFAGIKIFRTWPYLGPWFTVASLAGICGIQASIDGALFLSFRGSLMILAMKLISLAFDVHQREYESISIFQAYGYIFNPATYFYGLFTPFKSYEKASGFKNVTKVLNSLLLASFCLLLAGACLIYSDCVLGSLLADNPVFQDFIISVRDYLDTDLLETFEKFVGFINAQSFRFSNYFVLYFVWATALIGGFESNKMETVNAAKVEFPRSMDEVVRYWNLSLHEFLHTYIYTKTKSISRPIAIILTFAASALLHGTNFQIGSVLISLSGFGIAESVFRSKLAHHLNLCIKSRPCKDNCGHRTGYSIWTTLATKLLNFVFMLINIGTP</sequence>
<evidence type="ECO:0000256" key="4">
    <source>
        <dbReference type="ARBA" id="ARBA00022692"/>
    </source>
</evidence>
<dbReference type="EC" id="2.3.1.250" evidence="9"/>
<accession>A0A7E4WBT2</accession>
<keyword evidence="2" id="KW-0808">Transferase</keyword>
<keyword evidence="4 12" id="KW-0812">Transmembrane</keyword>
<dbReference type="GO" id="GO:0017147">
    <property type="term" value="F:Wnt-protein binding"/>
    <property type="evidence" value="ECO:0007669"/>
    <property type="project" value="TreeGrafter"/>
</dbReference>